<dbReference type="AlphaFoldDB" id="A0A1H2VIY5"/>
<dbReference type="STRING" id="229203.SAMN05444338_10493"/>
<gene>
    <name evidence="1" type="ORF">SAMN05444338_10493</name>
</gene>
<dbReference type="SUPFAM" id="SSF159501">
    <property type="entry name" value="EreA/ChaN-like"/>
    <property type="match status" value="1"/>
</dbReference>
<dbReference type="InterPro" id="IPR007815">
    <property type="entry name" value="Emycin_Estase"/>
</dbReference>
<proteinExistence type="predicted"/>
<name>A0A1H2VIY5_9FLAO</name>
<dbReference type="RefSeq" id="WP_091430447.1">
    <property type="nucleotide sequence ID" value="NZ_FNMV01000004.1"/>
</dbReference>
<dbReference type="Gene3D" id="3.40.1660.10">
    <property type="entry name" value="EreA-like (biosynthetic domain)"/>
    <property type="match status" value="1"/>
</dbReference>
<dbReference type="Proteomes" id="UP000198569">
    <property type="component" value="Unassembled WGS sequence"/>
</dbReference>
<dbReference type="GO" id="GO:0046677">
    <property type="term" value="P:response to antibiotic"/>
    <property type="evidence" value="ECO:0007669"/>
    <property type="project" value="InterPro"/>
</dbReference>
<dbReference type="EMBL" id="FNMV01000004">
    <property type="protein sequence ID" value="SDW68302.1"/>
    <property type="molecule type" value="Genomic_DNA"/>
</dbReference>
<dbReference type="Gene3D" id="1.20.1440.30">
    <property type="entry name" value="Biosynthetic Protein domain"/>
    <property type="match status" value="1"/>
</dbReference>
<dbReference type="Gene3D" id="3.30.1870.10">
    <property type="entry name" value="EreA-like, domain 2"/>
    <property type="match status" value="1"/>
</dbReference>
<protein>
    <submittedName>
        <fullName evidence="1">Erythromycin esterase homolog</fullName>
    </submittedName>
</protein>
<keyword evidence="2" id="KW-1185">Reference proteome</keyword>
<evidence type="ECO:0000313" key="2">
    <source>
        <dbReference type="Proteomes" id="UP000198569"/>
    </source>
</evidence>
<organism evidence="1 2">
    <name type="scientific">Flavobacterium degerlachei</name>
    <dbReference type="NCBI Taxonomy" id="229203"/>
    <lineage>
        <taxon>Bacteria</taxon>
        <taxon>Pseudomonadati</taxon>
        <taxon>Bacteroidota</taxon>
        <taxon>Flavobacteriia</taxon>
        <taxon>Flavobacteriales</taxon>
        <taxon>Flavobacteriaceae</taxon>
        <taxon>Flavobacterium</taxon>
    </lineage>
</organism>
<dbReference type="CDD" id="cd14728">
    <property type="entry name" value="Ere-like"/>
    <property type="match status" value="1"/>
</dbReference>
<evidence type="ECO:0000313" key="1">
    <source>
        <dbReference type="EMBL" id="SDW68302.1"/>
    </source>
</evidence>
<dbReference type="PANTHER" id="PTHR31299:SF0">
    <property type="entry name" value="ESTERASE, PUTATIVE (AFU_ORTHOLOGUE AFUA_1G05850)-RELATED"/>
    <property type="match status" value="1"/>
</dbReference>
<dbReference type="PANTHER" id="PTHR31299">
    <property type="entry name" value="ESTERASE, PUTATIVE (AFU_ORTHOLOGUE AFUA_1G05850)-RELATED"/>
    <property type="match status" value="1"/>
</dbReference>
<dbReference type="InterPro" id="IPR014622">
    <property type="entry name" value="UCP036794_erythomycin"/>
</dbReference>
<reference evidence="2" key="1">
    <citation type="submission" date="2016-10" db="EMBL/GenBank/DDBJ databases">
        <authorList>
            <person name="Varghese N."/>
            <person name="Submissions S."/>
        </authorList>
    </citation>
    <scope>NUCLEOTIDE SEQUENCE [LARGE SCALE GENOMIC DNA]</scope>
    <source>
        <strain evidence="2">DSM 15718</strain>
    </source>
</reference>
<accession>A0A1H2VIY5</accession>
<dbReference type="InterPro" id="IPR052036">
    <property type="entry name" value="Hydrolase/PRTase-associated"/>
</dbReference>
<dbReference type="PIRSF" id="PIRSF036794">
    <property type="entry name" value="UCP_erythr_ester"/>
    <property type="match status" value="1"/>
</dbReference>
<sequence>MDTLDNSNNSPQIVALLKNHSTPLQNLEDLDPLMDYIGDAKYVLLGEASHGTHEYYTWRAKITQRLIKEKGFSFVGVEGDWPDCYRLNRYAKGYLNSGTDIYTVMNEFKRWPTWMWANWETAAFIEWLKEYNKKLSADKRIGFYGLDVYSFSESMNSIIEYLEKNDPKALQIARTALECFEPYSKDEGQSYARASAFVPILCEKEILTMLTEIRKNIPNYNSDAENVMSTEQNAYIARNAEKYYRAMIKRGSASWNIRDEHMVSTIERLLKFHGNQSKVIVWEHNTHIGDARATDMASEGMVNVGQLLREQYATEGVIAIGFGSYKGSVIAGRNWGDDMRTLKVPKAIEGSWEHAFHLASNGQNRLLLMNNIRNEKCISDYIGHRAIGVVYNPEHESYGNYVPTILPKRYDAFIYIDQTTALHPLHIQPDGSQIPETYPFGM</sequence>
<dbReference type="OrthoDB" id="9810066at2"/>
<dbReference type="Pfam" id="PF05139">
    <property type="entry name" value="Erythro_esteras"/>
    <property type="match status" value="1"/>
</dbReference>